<keyword evidence="2" id="KW-1185">Reference proteome</keyword>
<dbReference type="Pfam" id="PF14907">
    <property type="entry name" value="NTP_transf_5"/>
    <property type="match status" value="1"/>
</dbReference>
<keyword evidence="1" id="KW-0808">Transferase</keyword>
<dbReference type="GO" id="GO:0016740">
    <property type="term" value="F:transferase activity"/>
    <property type="evidence" value="ECO:0007669"/>
    <property type="project" value="UniProtKB-KW"/>
</dbReference>
<evidence type="ECO:0000313" key="1">
    <source>
        <dbReference type="EMBL" id="QNI30744.1"/>
    </source>
</evidence>
<dbReference type="AlphaFoldDB" id="A0A7G8BDX4"/>
<dbReference type="InterPro" id="IPR039498">
    <property type="entry name" value="NTP_transf_5"/>
</dbReference>
<name>A0A7G8BDX4_9BACT</name>
<gene>
    <name evidence="1" type="ORF">H7849_16665</name>
</gene>
<sequence>MQPHPIGNGICAPRIPREVAALIAALQLKGANTEALMRLEDREWESLLRFCDPSHLTLPLSQVESRGFPEWVVERLQRNAADNAERFTHVKSAYQEVAVVFRECGVDCVVLKGFTQAPEFVANTRLRQQSDLDLYCPKKMIRSAKAALESIGYQPENIQDYSRADHLPTMIRHGDWQWRGNAFDPDMPLSVELHFCLWNEDVSRFSVPELDNFWERRITRSLEDISFRALDPVDHLGYLALHILRGLLLADWVIHHVHELATFLHRHAKDDRFWKTWKERHSTFFRALQAIAFFHAMSWFCCDVHEEVLSTCRQLDEGIQEWLRRFTGASLEGMFRQNKKWVWLHASLLKSPVEKRQFLRQALLPSVIPTMSTPSVRLKNREPRRFGRSHLYGQYLSYLASRVATHAYLIPATLFQGLALWLSQRQPRKQL</sequence>
<accession>A0A7G8BDX4</accession>
<organism evidence="1 2">
    <name type="scientific">Alloacidobacterium dinghuense</name>
    <dbReference type="NCBI Taxonomy" id="2763107"/>
    <lineage>
        <taxon>Bacteria</taxon>
        <taxon>Pseudomonadati</taxon>
        <taxon>Acidobacteriota</taxon>
        <taxon>Terriglobia</taxon>
        <taxon>Terriglobales</taxon>
        <taxon>Acidobacteriaceae</taxon>
        <taxon>Alloacidobacterium</taxon>
    </lineage>
</organism>
<proteinExistence type="predicted"/>
<dbReference type="EMBL" id="CP060394">
    <property type="protein sequence ID" value="QNI30744.1"/>
    <property type="molecule type" value="Genomic_DNA"/>
</dbReference>
<dbReference type="Proteomes" id="UP000515312">
    <property type="component" value="Chromosome"/>
</dbReference>
<dbReference type="RefSeq" id="WP_186740820.1">
    <property type="nucleotide sequence ID" value="NZ_CP060394.1"/>
</dbReference>
<evidence type="ECO:0000313" key="2">
    <source>
        <dbReference type="Proteomes" id="UP000515312"/>
    </source>
</evidence>
<reference evidence="1 2" key="1">
    <citation type="submission" date="2020-08" db="EMBL/GenBank/DDBJ databases">
        <title>Edaphobacter telluris sp. nov. and Acidobacterium dinghuensis sp. nov., two acidobacteria isolated from forest soil.</title>
        <authorList>
            <person name="Fu J."/>
            <person name="Qiu L."/>
        </authorList>
    </citation>
    <scope>NUCLEOTIDE SEQUENCE [LARGE SCALE GENOMIC DNA]</scope>
    <source>
        <strain evidence="1">4Y35</strain>
    </source>
</reference>
<dbReference type="KEGG" id="adin:H7849_16665"/>
<protein>
    <submittedName>
        <fullName evidence="1">Nucleotidyltransferase family protein</fullName>
    </submittedName>
</protein>